<name>A0A9P6NR39_9BASI</name>
<dbReference type="GO" id="GO:0005634">
    <property type="term" value="C:nucleus"/>
    <property type="evidence" value="ECO:0007669"/>
    <property type="project" value="UniProtKB-SubCell"/>
</dbReference>
<dbReference type="EMBL" id="MU167211">
    <property type="protein sequence ID" value="KAG0151826.1"/>
    <property type="molecule type" value="Genomic_DNA"/>
</dbReference>
<keyword evidence="5" id="KW-0539">Nucleus</keyword>
<evidence type="ECO:0000256" key="4">
    <source>
        <dbReference type="ARBA" id="ARBA00022490"/>
    </source>
</evidence>
<evidence type="ECO:0000313" key="6">
    <source>
        <dbReference type="EMBL" id="KAG0151826.1"/>
    </source>
</evidence>
<organism evidence="6 7">
    <name type="scientific">Cronartium quercuum f. sp. fusiforme G11</name>
    <dbReference type="NCBI Taxonomy" id="708437"/>
    <lineage>
        <taxon>Eukaryota</taxon>
        <taxon>Fungi</taxon>
        <taxon>Dikarya</taxon>
        <taxon>Basidiomycota</taxon>
        <taxon>Pucciniomycotina</taxon>
        <taxon>Pucciniomycetes</taxon>
        <taxon>Pucciniales</taxon>
        <taxon>Coleosporiaceae</taxon>
        <taxon>Cronartium</taxon>
    </lineage>
</organism>
<keyword evidence="4" id="KW-0963">Cytoplasm</keyword>
<comment type="subcellular location">
    <subcellularLocation>
        <location evidence="2">Cytoplasm</location>
    </subcellularLocation>
    <subcellularLocation>
        <location evidence="1">Nucleus</location>
    </subcellularLocation>
</comment>
<evidence type="ECO:0000256" key="5">
    <source>
        <dbReference type="ARBA" id="ARBA00023242"/>
    </source>
</evidence>
<comment type="similarity">
    <text evidence="3">Belongs to the translin family.</text>
</comment>
<keyword evidence="7" id="KW-1185">Reference proteome</keyword>
<dbReference type="InterPro" id="IPR002848">
    <property type="entry name" value="Translin_fam"/>
</dbReference>
<evidence type="ECO:0000256" key="1">
    <source>
        <dbReference type="ARBA" id="ARBA00004123"/>
    </source>
</evidence>
<dbReference type="GO" id="GO:0043565">
    <property type="term" value="F:sequence-specific DNA binding"/>
    <property type="evidence" value="ECO:0007669"/>
    <property type="project" value="InterPro"/>
</dbReference>
<evidence type="ECO:0008006" key="8">
    <source>
        <dbReference type="Google" id="ProtNLM"/>
    </source>
</evidence>
<sequence>MTDTERMSSIEMMFQSLASEIDAHHDRRECIIKLSRDITSASKKVIFHLHRLITNQRDPTILFTEADRMLAEVAKSLWAVSKQLDSTDEFFRYYRSISPGIQEFIEAKTYCEYLRSQRLVTRNEIEDYIRGIGDATQPDAQLMIVITIEDYAGGVADLTGELMRHAINSVGTGSGKGAEVTKEIILFIRTLSIQLNGLAPHLYRFDQKMTTMQSSLKKIENAAYTIKVRGAEYADSPSFLMHHFQWHDQDISSAAVLND</sequence>
<dbReference type="InterPro" id="IPR016069">
    <property type="entry name" value="Translin_C"/>
</dbReference>
<reference evidence="6" key="1">
    <citation type="submission" date="2013-11" db="EMBL/GenBank/DDBJ databases">
        <title>Genome sequence of the fusiform rust pathogen reveals effectors for host alternation and coevolution with pine.</title>
        <authorList>
            <consortium name="DOE Joint Genome Institute"/>
            <person name="Smith K."/>
            <person name="Pendleton A."/>
            <person name="Kubisiak T."/>
            <person name="Anderson C."/>
            <person name="Salamov A."/>
            <person name="Aerts A."/>
            <person name="Riley R."/>
            <person name="Clum A."/>
            <person name="Lindquist E."/>
            <person name="Ence D."/>
            <person name="Campbell M."/>
            <person name="Kronenberg Z."/>
            <person name="Feau N."/>
            <person name="Dhillon B."/>
            <person name="Hamelin R."/>
            <person name="Burleigh J."/>
            <person name="Smith J."/>
            <person name="Yandell M."/>
            <person name="Nelson C."/>
            <person name="Grigoriev I."/>
            <person name="Davis J."/>
        </authorList>
    </citation>
    <scope>NUCLEOTIDE SEQUENCE</scope>
    <source>
        <strain evidence="6">G11</strain>
    </source>
</reference>
<proteinExistence type="inferred from homology"/>
<evidence type="ECO:0000256" key="2">
    <source>
        <dbReference type="ARBA" id="ARBA00004496"/>
    </source>
</evidence>
<evidence type="ECO:0000313" key="7">
    <source>
        <dbReference type="Proteomes" id="UP000886653"/>
    </source>
</evidence>
<dbReference type="AlphaFoldDB" id="A0A9P6NR39"/>
<dbReference type="OrthoDB" id="31005at2759"/>
<dbReference type="CDD" id="cd14820">
    <property type="entry name" value="TRAX"/>
    <property type="match status" value="1"/>
</dbReference>
<dbReference type="Pfam" id="PF01997">
    <property type="entry name" value="Translin"/>
    <property type="match status" value="1"/>
</dbReference>
<gene>
    <name evidence="6" type="ORF">CROQUDRAFT_56721</name>
</gene>
<dbReference type="InterPro" id="IPR036081">
    <property type="entry name" value="Translin_sf"/>
</dbReference>
<accession>A0A9P6NR39</accession>
<dbReference type="GO" id="GO:0005737">
    <property type="term" value="C:cytoplasm"/>
    <property type="evidence" value="ECO:0007669"/>
    <property type="project" value="UniProtKB-SubCell"/>
</dbReference>
<dbReference type="InterPro" id="IPR016068">
    <property type="entry name" value="Translin_N"/>
</dbReference>
<dbReference type="Gene3D" id="1.20.58.200">
    <property type="entry name" value="Translin, domain 2"/>
    <property type="match status" value="1"/>
</dbReference>
<dbReference type="Proteomes" id="UP000886653">
    <property type="component" value="Unassembled WGS sequence"/>
</dbReference>
<dbReference type="PANTHER" id="PTHR10741">
    <property type="entry name" value="TRANSLIN AND TRANSLIN ASSOCIATED PROTEIN X"/>
    <property type="match status" value="1"/>
</dbReference>
<evidence type="ECO:0000256" key="3">
    <source>
        <dbReference type="ARBA" id="ARBA00005902"/>
    </source>
</evidence>
<dbReference type="Gene3D" id="1.20.58.190">
    <property type="entry name" value="Translin, domain 1"/>
    <property type="match status" value="1"/>
</dbReference>
<dbReference type="SUPFAM" id="SSF74784">
    <property type="entry name" value="Translin"/>
    <property type="match status" value="1"/>
</dbReference>
<comment type="caution">
    <text evidence="6">The sequence shown here is derived from an EMBL/GenBank/DDBJ whole genome shotgun (WGS) entry which is preliminary data.</text>
</comment>
<protein>
    <recommendedName>
        <fullName evidence="8">Translin</fullName>
    </recommendedName>
</protein>